<organism evidence="1 2">
    <name type="scientific">Reticulomyxa filosa</name>
    <dbReference type="NCBI Taxonomy" id="46433"/>
    <lineage>
        <taxon>Eukaryota</taxon>
        <taxon>Sar</taxon>
        <taxon>Rhizaria</taxon>
        <taxon>Retaria</taxon>
        <taxon>Foraminifera</taxon>
        <taxon>Monothalamids</taxon>
        <taxon>Reticulomyxidae</taxon>
        <taxon>Reticulomyxa</taxon>
    </lineage>
</organism>
<keyword evidence="2" id="KW-1185">Reference proteome</keyword>
<proteinExistence type="predicted"/>
<dbReference type="Proteomes" id="UP000023152">
    <property type="component" value="Unassembled WGS sequence"/>
</dbReference>
<accession>X6NJP4</accession>
<protein>
    <submittedName>
        <fullName evidence="1">Uncharacterized protein</fullName>
    </submittedName>
</protein>
<dbReference type="AlphaFoldDB" id="X6NJP4"/>
<sequence>MLILVSYIFFVPSFFKKKKKQILIATKQVFFLKKKQLNYVNYVMHGFVPSQMAYRKAATIQQRSPNSSVYAATSPHSRMGGIAGIPGVNPSPRGYNTAGTSPVHDAYPALYTTNVNIPQSNDEDRQMSIGSDKQALYPKLHHNGHNIHHKNNNNNYYRNDVSPKSGSSGMNTMTHSPPAGTYNDGFAAMKLTVESSRKGTASPTSLVSSPPVHSAANLPHLGFDHCMTIIIVPQSPIPENVKQINAGLHWD</sequence>
<name>X6NJP4_RETFI</name>
<gene>
    <name evidence="1" type="ORF">RFI_11561</name>
</gene>
<reference evidence="1 2" key="1">
    <citation type="journal article" date="2013" name="Curr. Biol.">
        <title>The Genome of the Foraminiferan Reticulomyxa filosa.</title>
        <authorList>
            <person name="Glockner G."/>
            <person name="Hulsmann N."/>
            <person name="Schleicher M."/>
            <person name="Noegel A.A."/>
            <person name="Eichinger L."/>
            <person name="Gallinger C."/>
            <person name="Pawlowski J."/>
            <person name="Sierra R."/>
            <person name="Euteneuer U."/>
            <person name="Pillet L."/>
            <person name="Moustafa A."/>
            <person name="Platzer M."/>
            <person name="Groth M."/>
            <person name="Szafranski K."/>
            <person name="Schliwa M."/>
        </authorList>
    </citation>
    <scope>NUCLEOTIDE SEQUENCE [LARGE SCALE GENOMIC DNA]</scope>
</reference>
<comment type="caution">
    <text evidence="1">The sequence shown here is derived from an EMBL/GenBank/DDBJ whole genome shotgun (WGS) entry which is preliminary data.</text>
</comment>
<evidence type="ECO:0000313" key="1">
    <source>
        <dbReference type="EMBL" id="ETO25577.1"/>
    </source>
</evidence>
<evidence type="ECO:0000313" key="2">
    <source>
        <dbReference type="Proteomes" id="UP000023152"/>
    </source>
</evidence>
<dbReference type="EMBL" id="ASPP01008414">
    <property type="protein sequence ID" value="ETO25577.1"/>
    <property type="molecule type" value="Genomic_DNA"/>
</dbReference>